<evidence type="ECO:0000313" key="9">
    <source>
        <dbReference type="EMBL" id="PRY92763.1"/>
    </source>
</evidence>
<comment type="subcellular location">
    <subcellularLocation>
        <location evidence="1">Cell membrane</location>
        <topology evidence="1">Multi-pass membrane protein</topology>
    </subcellularLocation>
</comment>
<dbReference type="OrthoDB" id="3238001at2"/>
<protein>
    <recommendedName>
        <fullName evidence="11">AEC family transporter</fullName>
    </recommendedName>
</protein>
<dbReference type="GO" id="GO:0055085">
    <property type="term" value="P:transmembrane transport"/>
    <property type="evidence" value="ECO:0007669"/>
    <property type="project" value="InterPro"/>
</dbReference>
<dbReference type="Proteomes" id="UP000238801">
    <property type="component" value="Unassembled WGS sequence"/>
</dbReference>
<evidence type="ECO:0000256" key="1">
    <source>
        <dbReference type="ARBA" id="ARBA00004651"/>
    </source>
</evidence>
<dbReference type="InterPro" id="IPR004776">
    <property type="entry name" value="Mem_transp_PIN-like"/>
</dbReference>
<feature type="transmembrane region" description="Helical" evidence="8">
    <location>
        <begin position="232"/>
        <end position="253"/>
    </location>
</feature>
<evidence type="ECO:0000256" key="6">
    <source>
        <dbReference type="ARBA" id="ARBA00022989"/>
    </source>
</evidence>
<accession>A0A2T0X1D1</accession>
<feature type="transmembrane region" description="Helical" evidence="8">
    <location>
        <begin position="259"/>
        <end position="279"/>
    </location>
</feature>
<keyword evidence="5 8" id="KW-0812">Transmembrane</keyword>
<evidence type="ECO:0000256" key="5">
    <source>
        <dbReference type="ARBA" id="ARBA00022692"/>
    </source>
</evidence>
<evidence type="ECO:0000256" key="8">
    <source>
        <dbReference type="SAM" id="Phobius"/>
    </source>
</evidence>
<evidence type="ECO:0000256" key="7">
    <source>
        <dbReference type="ARBA" id="ARBA00023136"/>
    </source>
</evidence>
<feature type="transmembrane region" description="Helical" evidence="8">
    <location>
        <begin position="79"/>
        <end position="102"/>
    </location>
</feature>
<feature type="transmembrane region" description="Helical" evidence="8">
    <location>
        <begin position="291"/>
        <end position="311"/>
    </location>
</feature>
<keyword evidence="4" id="KW-1003">Cell membrane</keyword>
<gene>
    <name evidence="9" type="ORF">BCF33_1617</name>
</gene>
<dbReference type="Gene3D" id="1.20.1530.20">
    <property type="match status" value="1"/>
</dbReference>
<dbReference type="Pfam" id="PF03547">
    <property type="entry name" value="Mem_trans"/>
    <property type="match status" value="2"/>
</dbReference>
<dbReference type="PANTHER" id="PTHR36838">
    <property type="entry name" value="AUXIN EFFLUX CARRIER FAMILY PROTEIN"/>
    <property type="match status" value="1"/>
</dbReference>
<keyword evidence="6 8" id="KW-1133">Transmembrane helix</keyword>
<proteinExistence type="inferred from homology"/>
<dbReference type="InterPro" id="IPR038770">
    <property type="entry name" value="Na+/solute_symporter_sf"/>
</dbReference>
<name>A0A2T0X1D1_9RHOB</name>
<evidence type="ECO:0000256" key="2">
    <source>
        <dbReference type="ARBA" id="ARBA00010145"/>
    </source>
</evidence>
<dbReference type="EMBL" id="PVTT01000002">
    <property type="protein sequence ID" value="PRY92763.1"/>
    <property type="molecule type" value="Genomic_DNA"/>
</dbReference>
<feature type="transmembrane region" description="Helical" evidence="8">
    <location>
        <begin position="20"/>
        <end position="44"/>
    </location>
</feature>
<comment type="similarity">
    <text evidence="2">Belongs to the auxin efflux carrier (TC 2.A.69) family.</text>
</comment>
<evidence type="ECO:0000256" key="4">
    <source>
        <dbReference type="ARBA" id="ARBA00022475"/>
    </source>
</evidence>
<dbReference type="PANTHER" id="PTHR36838:SF1">
    <property type="entry name" value="SLR1864 PROTEIN"/>
    <property type="match status" value="1"/>
</dbReference>
<organism evidence="9 10">
    <name type="scientific">Hasllibacter halocynthiae</name>
    <dbReference type="NCBI Taxonomy" id="595589"/>
    <lineage>
        <taxon>Bacteria</taxon>
        <taxon>Pseudomonadati</taxon>
        <taxon>Pseudomonadota</taxon>
        <taxon>Alphaproteobacteria</taxon>
        <taxon>Rhodobacterales</taxon>
        <taxon>Roseobacteraceae</taxon>
        <taxon>Hasllibacter</taxon>
    </lineage>
</organism>
<keyword evidence="7 8" id="KW-0472">Membrane</keyword>
<keyword evidence="3" id="KW-0813">Transport</keyword>
<feature type="transmembrane region" description="Helical" evidence="8">
    <location>
        <begin position="114"/>
        <end position="136"/>
    </location>
</feature>
<evidence type="ECO:0000256" key="3">
    <source>
        <dbReference type="ARBA" id="ARBA00022448"/>
    </source>
</evidence>
<reference evidence="9 10" key="1">
    <citation type="submission" date="2018-03" db="EMBL/GenBank/DDBJ databases">
        <title>Genomic Encyclopedia of Archaeal and Bacterial Type Strains, Phase II (KMG-II): from individual species to whole genera.</title>
        <authorList>
            <person name="Goeker M."/>
        </authorList>
    </citation>
    <scope>NUCLEOTIDE SEQUENCE [LARGE SCALE GENOMIC DNA]</scope>
    <source>
        <strain evidence="9 10">DSM 29318</strain>
    </source>
</reference>
<keyword evidence="10" id="KW-1185">Reference proteome</keyword>
<evidence type="ECO:0008006" key="11">
    <source>
        <dbReference type="Google" id="ProtNLM"/>
    </source>
</evidence>
<feature type="transmembrane region" description="Helical" evidence="8">
    <location>
        <begin position="51"/>
        <end position="73"/>
    </location>
</feature>
<dbReference type="AlphaFoldDB" id="A0A2T0X1D1"/>
<sequence length="312" mass="31713">MARRGTDGKHCVNELPGEIAAAIPAVAAIVAPVLALAATGWLWVRAGWDYPLAFVTRLAMTLALPCLIFTALVRTQVEPAALAALTLASLAAYGGVLAAFWAIGAALGLDRRTFLPALAFGNTGNLGLPLALFAFGETGLQLAVVVFAVMVVLSFTAGVWLVAGGGPPGRALREPLVAATLLGALFLWRGWDLPAPAMATLDLLGQLAIPLMLITLGVAVARLRPAGIGRSLALSVLKLVLCTAVAWAAASAFGLGPTASAVLVVQIGTPVAVTSYMLALKYGADAEAVAGLVVTSTLLSVAALPLILAVLI</sequence>
<evidence type="ECO:0000313" key="10">
    <source>
        <dbReference type="Proteomes" id="UP000238801"/>
    </source>
</evidence>
<feature type="transmembrane region" description="Helical" evidence="8">
    <location>
        <begin position="142"/>
        <end position="163"/>
    </location>
</feature>
<dbReference type="GO" id="GO:0005886">
    <property type="term" value="C:plasma membrane"/>
    <property type="evidence" value="ECO:0007669"/>
    <property type="project" value="UniProtKB-SubCell"/>
</dbReference>
<feature type="transmembrane region" description="Helical" evidence="8">
    <location>
        <begin position="203"/>
        <end position="220"/>
    </location>
</feature>
<comment type="caution">
    <text evidence="9">The sequence shown here is derived from an EMBL/GenBank/DDBJ whole genome shotgun (WGS) entry which is preliminary data.</text>
</comment>